<dbReference type="CDD" id="cd00093">
    <property type="entry name" value="HTH_XRE"/>
    <property type="match status" value="1"/>
</dbReference>
<evidence type="ECO:0000259" key="1">
    <source>
        <dbReference type="PROSITE" id="PS50943"/>
    </source>
</evidence>
<evidence type="ECO:0000313" key="2">
    <source>
        <dbReference type="EMBL" id="QQA00244.1"/>
    </source>
</evidence>
<dbReference type="Proteomes" id="UP000595224">
    <property type="component" value="Chromosome"/>
</dbReference>
<dbReference type="InterPro" id="IPR001387">
    <property type="entry name" value="Cro/C1-type_HTH"/>
</dbReference>
<dbReference type="Pfam" id="PF01381">
    <property type="entry name" value="HTH_3"/>
    <property type="match status" value="1"/>
</dbReference>
<sequence>MGFPEEIKRIRQRCFLTQQDFAKEIQVAFSTVNRWEGGKAKPNLNAMKNIKEFCLKKDVDYTGVEEAWLDFKVEGKR</sequence>
<dbReference type="RefSeq" id="WP_198442060.1">
    <property type="nucleotide sequence ID" value="NZ_CBCSHE010000001.1"/>
</dbReference>
<name>A0A7T3RBU4_9SPIR</name>
<dbReference type="GO" id="GO:0003677">
    <property type="term" value="F:DNA binding"/>
    <property type="evidence" value="ECO:0007669"/>
    <property type="project" value="InterPro"/>
</dbReference>
<feature type="domain" description="HTH cro/C1-type" evidence="1">
    <location>
        <begin position="7"/>
        <end position="50"/>
    </location>
</feature>
<protein>
    <submittedName>
        <fullName evidence="2">Helix-turn-helix transcriptional regulator</fullName>
    </submittedName>
</protein>
<dbReference type="SUPFAM" id="SSF47413">
    <property type="entry name" value="lambda repressor-like DNA-binding domains"/>
    <property type="match status" value="1"/>
</dbReference>
<dbReference type="KEGG" id="tper:IWA51_08135"/>
<dbReference type="AlphaFoldDB" id="A0A7T3RBU4"/>
<dbReference type="Gene3D" id="1.10.260.40">
    <property type="entry name" value="lambda repressor-like DNA-binding domains"/>
    <property type="match status" value="1"/>
</dbReference>
<evidence type="ECO:0000313" key="3">
    <source>
        <dbReference type="Proteomes" id="UP000595224"/>
    </source>
</evidence>
<gene>
    <name evidence="2" type="ORF">IWA51_08135</name>
</gene>
<organism evidence="2 3">
    <name type="scientific">Treponema peruense</name>
    <dbReference type="NCBI Taxonomy" id="2787628"/>
    <lineage>
        <taxon>Bacteria</taxon>
        <taxon>Pseudomonadati</taxon>
        <taxon>Spirochaetota</taxon>
        <taxon>Spirochaetia</taxon>
        <taxon>Spirochaetales</taxon>
        <taxon>Treponemataceae</taxon>
        <taxon>Treponema</taxon>
    </lineage>
</organism>
<accession>A0A7T3RBU4</accession>
<dbReference type="InterPro" id="IPR010982">
    <property type="entry name" value="Lambda_DNA-bd_dom_sf"/>
</dbReference>
<dbReference type="PROSITE" id="PS50943">
    <property type="entry name" value="HTH_CROC1"/>
    <property type="match status" value="1"/>
</dbReference>
<reference evidence="2 3" key="1">
    <citation type="submission" date="2020-11" db="EMBL/GenBank/DDBJ databases">
        <title>Treponema Peruensis nv. sp., first commensal Treponema isolated from human feces.</title>
        <authorList>
            <person name="Belkhou C."/>
            <person name="Raes J."/>
        </authorList>
    </citation>
    <scope>NUCLEOTIDE SEQUENCE [LARGE SCALE GENOMIC DNA]</scope>
    <source>
        <strain evidence="2 3">RCC2812</strain>
    </source>
</reference>
<dbReference type="EMBL" id="CP064936">
    <property type="protein sequence ID" value="QQA00244.1"/>
    <property type="molecule type" value="Genomic_DNA"/>
</dbReference>
<keyword evidence="3" id="KW-1185">Reference proteome</keyword>
<dbReference type="SMART" id="SM00530">
    <property type="entry name" value="HTH_XRE"/>
    <property type="match status" value="1"/>
</dbReference>
<proteinExistence type="predicted"/>